<dbReference type="RefSeq" id="WP_068699634.1">
    <property type="nucleotide sequence ID" value="NZ_CP014167.1"/>
</dbReference>
<proteinExistence type="predicted"/>
<evidence type="ECO:0000313" key="1">
    <source>
        <dbReference type="EMBL" id="ANS76711.1"/>
    </source>
</evidence>
<dbReference type="AlphaFoldDB" id="A0A1B1N5I9"/>
<dbReference type="SUPFAM" id="SSF50475">
    <property type="entry name" value="FMN-binding split barrel"/>
    <property type="match status" value="1"/>
</dbReference>
<name>A0A1B1N5I9_9BACL</name>
<evidence type="ECO:0000313" key="2">
    <source>
        <dbReference type="Proteomes" id="UP000092573"/>
    </source>
</evidence>
<reference evidence="1 2" key="1">
    <citation type="submission" date="2016-01" db="EMBL/GenBank/DDBJ databases">
        <title>Complete Genome Sequence of Paenibacillus yonginensis DCY84, a novel Plant Growth-Promoting Bacteria with Elicitation of Induced Systemic Resistance.</title>
        <authorList>
            <person name="Kim Y.J."/>
            <person name="Yang D.C."/>
            <person name="Sukweenadhi J."/>
        </authorList>
    </citation>
    <scope>NUCLEOTIDE SEQUENCE [LARGE SCALE GENOMIC DNA]</scope>
    <source>
        <strain evidence="1 2">DCY84</strain>
    </source>
</reference>
<dbReference type="OrthoDB" id="6518717at2"/>
<dbReference type="KEGG" id="pyg:AWM70_20770"/>
<dbReference type="Proteomes" id="UP000092573">
    <property type="component" value="Chromosome"/>
</dbReference>
<dbReference type="STRING" id="1462996.AWM70_20770"/>
<sequence>MAQTGGRQDGQEAVLPAEVRQLLSGSSLADKIGEAMILTTVSEDGWPHTAMLSVGEVVSCDSRTVRLGLWPGTVTSGNMTRTGKALLVVVYRGKVSYIKLKVKPLPDLQESVHPRKRYEAEVVQVKQDSAKYAEIISGIQIALHDPADVLNRWEITASELFKN</sequence>
<protein>
    <recommendedName>
        <fullName evidence="3">Pyridoxamine 5'-phosphate oxidase putative domain-containing protein</fullName>
    </recommendedName>
</protein>
<dbReference type="InterPro" id="IPR012349">
    <property type="entry name" value="Split_barrel_FMN-bd"/>
</dbReference>
<organism evidence="1 2">
    <name type="scientific">Paenibacillus yonginensis</name>
    <dbReference type="NCBI Taxonomy" id="1462996"/>
    <lineage>
        <taxon>Bacteria</taxon>
        <taxon>Bacillati</taxon>
        <taxon>Bacillota</taxon>
        <taxon>Bacilli</taxon>
        <taxon>Bacillales</taxon>
        <taxon>Paenibacillaceae</taxon>
        <taxon>Paenibacillus</taxon>
    </lineage>
</organism>
<keyword evidence="2" id="KW-1185">Reference proteome</keyword>
<accession>A0A1B1N5I9</accession>
<dbReference type="Gene3D" id="2.30.110.10">
    <property type="entry name" value="Electron Transport, Fmn-binding Protein, Chain A"/>
    <property type="match status" value="1"/>
</dbReference>
<evidence type="ECO:0008006" key="3">
    <source>
        <dbReference type="Google" id="ProtNLM"/>
    </source>
</evidence>
<dbReference type="EMBL" id="CP014167">
    <property type="protein sequence ID" value="ANS76711.1"/>
    <property type="molecule type" value="Genomic_DNA"/>
</dbReference>
<gene>
    <name evidence="1" type="ORF">AWM70_20770</name>
</gene>